<name>A0A0Q1BDB9_9FLAO</name>
<evidence type="ECO:0000313" key="2">
    <source>
        <dbReference type="Proteomes" id="UP000050443"/>
    </source>
</evidence>
<comment type="caution">
    <text evidence="1">The sequence shown here is derived from an EMBL/GenBank/DDBJ whole genome shotgun (WGS) entry which is preliminary data.</text>
</comment>
<dbReference type="Proteomes" id="UP000050443">
    <property type="component" value="Unassembled WGS sequence"/>
</dbReference>
<dbReference type="STRING" id="362413.RC62_1795"/>
<dbReference type="EMBL" id="JRLF01000014">
    <property type="protein sequence ID" value="KQB38440.1"/>
    <property type="molecule type" value="Genomic_DNA"/>
</dbReference>
<reference evidence="1 2" key="1">
    <citation type="submission" date="2014-09" db="EMBL/GenBank/DDBJ databases">
        <title>Genome sequence of Flavobacterium aquidurense RC62.</title>
        <authorList>
            <person name="Kim J.F."/>
            <person name="Kwak M.-J."/>
        </authorList>
    </citation>
    <scope>NUCLEOTIDE SEQUENCE [LARGE SCALE GENOMIC DNA]</scope>
    <source>
        <strain evidence="1 2">RC62</strain>
    </source>
</reference>
<sequence length="38" mass="4533">MFFTHQQNNSIVPKQTTLKCIKHKLICFLPKPIFFKVI</sequence>
<organism evidence="1 2">
    <name type="scientific">Flavobacterium aquidurense</name>
    <dbReference type="NCBI Taxonomy" id="362413"/>
    <lineage>
        <taxon>Bacteria</taxon>
        <taxon>Pseudomonadati</taxon>
        <taxon>Bacteroidota</taxon>
        <taxon>Flavobacteriia</taxon>
        <taxon>Flavobacteriales</taxon>
        <taxon>Flavobacteriaceae</taxon>
        <taxon>Flavobacterium</taxon>
    </lineage>
</organism>
<dbReference type="PATRIC" id="fig|362413.3.peg.1748"/>
<evidence type="ECO:0000313" key="1">
    <source>
        <dbReference type="EMBL" id="KQB38440.1"/>
    </source>
</evidence>
<dbReference type="AlphaFoldDB" id="A0A0Q1BDB9"/>
<protein>
    <submittedName>
        <fullName evidence="1">Uncharacterized protein</fullName>
    </submittedName>
</protein>
<proteinExistence type="predicted"/>
<accession>A0A0Q1BDB9</accession>
<gene>
    <name evidence="1" type="ORF">RC62_1795</name>
</gene>